<comment type="caution">
    <text evidence="2">The sequence shown here is derived from an EMBL/GenBank/DDBJ whole genome shotgun (WGS) entry which is preliminary data.</text>
</comment>
<evidence type="ECO:0000313" key="2">
    <source>
        <dbReference type="EMBL" id="KAJ1529910.1"/>
    </source>
</evidence>
<evidence type="ECO:0000313" key="3">
    <source>
        <dbReference type="Proteomes" id="UP001075354"/>
    </source>
</evidence>
<organism evidence="2 3">
    <name type="scientific">Megalurothrips usitatus</name>
    <name type="common">bean blossom thrips</name>
    <dbReference type="NCBI Taxonomy" id="439358"/>
    <lineage>
        <taxon>Eukaryota</taxon>
        <taxon>Metazoa</taxon>
        <taxon>Ecdysozoa</taxon>
        <taxon>Arthropoda</taxon>
        <taxon>Hexapoda</taxon>
        <taxon>Insecta</taxon>
        <taxon>Pterygota</taxon>
        <taxon>Neoptera</taxon>
        <taxon>Paraneoptera</taxon>
        <taxon>Thysanoptera</taxon>
        <taxon>Terebrantia</taxon>
        <taxon>Thripoidea</taxon>
        <taxon>Thripidae</taxon>
        <taxon>Megalurothrips</taxon>
    </lineage>
</organism>
<feature type="compositionally biased region" description="Low complexity" evidence="1">
    <location>
        <begin position="122"/>
        <end position="135"/>
    </location>
</feature>
<gene>
    <name evidence="2" type="ORF">ONE63_006639</name>
</gene>
<protein>
    <submittedName>
        <fullName evidence="2">Uncharacterized protein</fullName>
    </submittedName>
</protein>
<feature type="region of interest" description="Disordered" evidence="1">
    <location>
        <begin position="209"/>
        <end position="246"/>
    </location>
</feature>
<feature type="region of interest" description="Disordered" evidence="1">
    <location>
        <begin position="117"/>
        <end position="183"/>
    </location>
</feature>
<sequence length="359" mass="40091">MDSKKRLNRTKQLGDVENKTPQKVSSKNSEGEFMDYCVSPDFPSSQECFTVGWDWSGQVKGDNQPTIRVVQRPVRKRKETELLECHRPRRIVRNYDPDIFDTSSFVDQLKSLASGLKRVPESNSPVASSPHSSNKSRGHLVITPTSLRSSLKGPSSSTKVGNSQNESSSAATPTPQTNTESENSLKDLLDESIGADLVEFTQQVEQDLNHNHGKTPKPSKSLREGHSSSKKKSRLSLSNKKETSTRNNVCRRIDDVYEDCTSKKLSANCKENNNSMNNNCVPLGMDLDDFDEILLSINEDDELGKKVMVEPNKPSREINFSSSNVDPSLDDDFVSPDLLVVLDQCESKYSTVLDFKLNK</sequence>
<feature type="compositionally biased region" description="Low complexity" evidence="1">
    <location>
        <begin position="145"/>
        <end position="159"/>
    </location>
</feature>
<evidence type="ECO:0000256" key="1">
    <source>
        <dbReference type="SAM" id="MobiDB-lite"/>
    </source>
</evidence>
<proteinExistence type="predicted"/>
<feature type="compositionally biased region" description="Polar residues" evidence="1">
    <location>
        <begin position="160"/>
        <end position="182"/>
    </location>
</feature>
<dbReference type="AlphaFoldDB" id="A0AAV7XV14"/>
<dbReference type="Proteomes" id="UP001075354">
    <property type="component" value="Chromosome 3"/>
</dbReference>
<keyword evidence="3" id="KW-1185">Reference proteome</keyword>
<name>A0AAV7XV14_9NEOP</name>
<dbReference type="EMBL" id="JAPTSV010000003">
    <property type="protein sequence ID" value="KAJ1529910.1"/>
    <property type="molecule type" value="Genomic_DNA"/>
</dbReference>
<reference evidence="2" key="1">
    <citation type="submission" date="2022-12" db="EMBL/GenBank/DDBJ databases">
        <title>Chromosome-level genome assembly of the bean flower thrips Megalurothrips usitatus.</title>
        <authorList>
            <person name="Ma L."/>
            <person name="Liu Q."/>
            <person name="Li H."/>
            <person name="Cai W."/>
        </authorList>
    </citation>
    <scope>NUCLEOTIDE SEQUENCE</scope>
    <source>
        <strain evidence="2">Cailab_2022a</strain>
    </source>
</reference>
<feature type="region of interest" description="Disordered" evidence="1">
    <location>
        <begin position="1"/>
        <end position="29"/>
    </location>
</feature>
<accession>A0AAV7XV14</accession>